<proteinExistence type="predicted"/>
<name>A0A919EV13_9ACTN</name>
<keyword evidence="3" id="KW-1185">Reference proteome</keyword>
<evidence type="ECO:0008006" key="4">
    <source>
        <dbReference type="Google" id="ProtNLM"/>
    </source>
</evidence>
<dbReference type="Proteomes" id="UP000619355">
    <property type="component" value="Unassembled WGS sequence"/>
</dbReference>
<protein>
    <recommendedName>
        <fullName evidence="4">Peptidase inhibitor family I36</fullName>
    </recommendedName>
</protein>
<accession>A0A919EV13</accession>
<keyword evidence="1" id="KW-0732">Signal</keyword>
<comment type="caution">
    <text evidence="2">The sequence shown here is derived from an EMBL/GenBank/DDBJ whole genome shotgun (WGS) entry which is preliminary data.</text>
</comment>
<dbReference type="AlphaFoldDB" id="A0A919EV13"/>
<sequence length="145" mass="15831">MRHLATTAAGIMSALLMAGAGAVTPAFAADAPSVRATGSGQGIDDCPRNYYCLYDYRGFNIRHPEGQIWFFKNSVNDLGTAGAGDRASSVVNNLDVPIYLHRHFPTWADSGTCLEVRPHTYVYDLGLYTLDNEVSSVTLDEYPCY</sequence>
<evidence type="ECO:0000313" key="3">
    <source>
        <dbReference type="Proteomes" id="UP000619355"/>
    </source>
</evidence>
<dbReference type="EMBL" id="BNBF01000004">
    <property type="protein sequence ID" value="GHG42522.1"/>
    <property type="molecule type" value="Genomic_DNA"/>
</dbReference>
<dbReference type="Gene3D" id="2.60.20.10">
    <property type="entry name" value="Crystallins"/>
    <property type="match status" value="1"/>
</dbReference>
<dbReference type="Pfam" id="PF03995">
    <property type="entry name" value="Inhibitor_I36"/>
    <property type="match status" value="1"/>
</dbReference>
<gene>
    <name evidence="2" type="ORF">GCM10018980_18350</name>
</gene>
<evidence type="ECO:0000256" key="1">
    <source>
        <dbReference type="SAM" id="SignalP"/>
    </source>
</evidence>
<feature type="chain" id="PRO_5037872616" description="Peptidase inhibitor family I36" evidence="1">
    <location>
        <begin position="29"/>
        <end position="145"/>
    </location>
</feature>
<evidence type="ECO:0000313" key="2">
    <source>
        <dbReference type="EMBL" id="GHG42522.1"/>
    </source>
</evidence>
<dbReference type="RefSeq" id="WP_189980078.1">
    <property type="nucleotide sequence ID" value="NZ_BNBF01000004.1"/>
</dbReference>
<feature type="signal peptide" evidence="1">
    <location>
        <begin position="1"/>
        <end position="28"/>
    </location>
</feature>
<reference evidence="3" key="1">
    <citation type="journal article" date="2019" name="Int. J. Syst. Evol. Microbiol.">
        <title>The Global Catalogue of Microorganisms (GCM) 10K type strain sequencing project: providing services to taxonomists for standard genome sequencing and annotation.</title>
        <authorList>
            <consortium name="The Broad Institute Genomics Platform"/>
            <consortium name="The Broad Institute Genome Sequencing Center for Infectious Disease"/>
            <person name="Wu L."/>
            <person name="Ma J."/>
        </authorList>
    </citation>
    <scope>NUCLEOTIDE SEQUENCE [LARGE SCALE GENOMIC DNA]</scope>
    <source>
        <strain evidence="3">JCM 4253</strain>
    </source>
</reference>
<organism evidence="2 3">
    <name type="scientific">Streptomyces capoamus</name>
    <dbReference type="NCBI Taxonomy" id="68183"/>
    <lineage>
        <taxon>Bacteria</taxon>
        <taxon>Bacillati</taxon>
        <taxon>Actinomycetota</taxon>
        <taxon>Actinomycetes</taxon>
        <taxon>Kitasatosporales</taxon>
        <taxon>Streptomycetaceae</taxon>
        <taxon>Streptomyces</taxon>
    </lineage>
</organism>